<keyword evidence="3" id="KW-1185">Reference proteome</keyword>
<proteinExistence type="predicted"/>
<gene>
    <name evidence="2" type="ORF">EBH_0063530</name>
</gene>
<reference evidence="2" key="1">
    <citation type="submission" date="2013-10" db="EMBL/GenBank/DDBJ databases">
        <title>Genomic analysis of the causative agents of coccidiosis in chickens.</title>
        <authorList>
            <person name="Reid A.J."/>
            <person name="Blake D."/>
            <person name="Billington K."/>
            <person name="Browne H."/>
            <person name="Dunn M."/>
            <person name="Hung S."/>
            <person name="Kawahara F."/>
            <person name="Miranda-Saavedra D."/>
            <person name="Mourier T."/>
            <person name="Nagra H."/>
            <person name="Otto T.D."/>
            <person name="Rawlings N."/>
            <person name="Sanchez A."/>
            <person name="Sanders M."/>
            <person name="Subramaniam C."/>
            <person name="Tay Y."/>
            <person name="Dear P."/>
            <person name="Doerig C."/>
            <person name="Gruber A."/>
            <person name="Parkinson J."/>
            <person name="Shirley M."/>
            <person name="Wan K.L."/>
            <person name="Berriman M."/>
            <person name="Tomley F."/>
            <person name="Pain A."/>
        </authorList>
    </citation>
    <scope>NUCLEOTIDE SEQUENCE [LARGE SCALE GENOMIC DNA]</scope>
    <source>
        <strain evidence="2">Houghton</strain>
    </source>
</reference>
<evidence type="ECO:0000256" key="1">
    <source>
        <dbReference type="SAM" id="MobiDB-lite"/>
    </source>
</evidence>
<name>U6LV50_9EIME</name>
<feature type="region of interest" description="Disordered" evidence="1">
    <location>
        <begin position="21"/>
        <end position="52"/>
    </location>
</feature>
<feature type="compositionally biased region" description="Low complexity" evidence="1">
    <location>
        <begin position="41"/>
        <end position="52"/>
    </location>
</feature>
<dbReference type="VEuPathDB" id="ToxoDB:EBH_0063530"/>
<protein>
    <submittedName>
        <fullName evidence="2">Uncharacterized protein</fullName>
    </submittedName>
</protein>
<organism evidence="2 3">
    <name type="scientific">Eimeria brunetti</name>
    <dbReference type="NCBI Taxonomy" id="51314"/>
    <lineage>
        <taxon>Eukaryota</taxon>
        <taxon>Sar</taxon>
        <taxon>Alveolata</taxon>
        <taxon>Apicomplexa</taxon>
        <taxon>Conoidasida</taxon>
        <taxon>Coccidia</taxon>
        <taxon>Eucoccidiorida</taxon>
        <taxon>Eimeriorina</taxon>
        <taxon>Eimeriidae</taxon>
        <taxon>Eimeria</taxon>
    </lineage>
</organism>
<accession>U6LV50</accession>
<dbReference type="EMBL" id="HG713474">
    <property type="protein sequence ID" value="CDJ54006.1"/>
    <property type="molecule type" value="Genomic_DNA"/>
</dbReference>
<dbReference type="Proteomes" id="UP000030750">
    <property type="component" value="Unassembled WGS sequence"/>
</dbReference>
<dbReference type="AlphaFoldDB" id="U6LV50"/>
<evidence type="ECO:0000313" key="3">
    <source>
        <dbReference type="Proteomes" id="UP000030750"/>
    </source>
</evidence>
<sequence length="165" mass="18356">MSDSSSPHYLAAWDVVMSLAQQQEQQQQRRHAKCRGDSQRSDSSSLSCSSRCFGRKKEPCSNLEWQQQQHQRCLFSLSLSLPSTQGNYLYTYLAGKKLPSLVADVLAEAAALGEATVSSSSSSGESVSDVGRFPLLQLQRYLPLLDIASMVQQQQQQQDQQPQQD</sequence>
<evidence type="ECO:0000313" key="2">
    <source>
        <dbReference type="EMBL" id="CDJ54006.1"/>
    </source>
</evidence>
<reference evidence="2" key="2">
    <citation type="submission" date="2013-10" db="EMBL/GenBank/DDBJ databases">
        <authorList>
            <person name="Aslett M."/>
        </authorList>
    </citation>
    <scope>NUCLEOTIDE SEQUENCE [LARGE SCALE GENOMIC DNA]</scope>
    <source>
        <strain evidence="2">Houghton</strain>
    </source>
</reference>